<dbReference type="Pfam" id="PF00089">
    <property type="entry name" value="Trypsin"/>
    <property type="match status" value="1"/>
</dbReference>
<dbReference type="RefSeq" id="WP_052735928.1">
    <property type="nucleotide sequence ID" value="NZ_CP011312.1"/>
</dbReference>
<keyword evidence="7" id="KW-0645">Protease</keyword>
<dbReference type="STRING" id="35755.UL82_08915"/>
<feature type="signal peptide" evidence="4">
    <location>
        <begin position="1"/>
        <end position="23"/>
    </location>
</feature>
<protein>
    <submittedName>
        <fullName evidence="7">Secreted protease</fullName>
    </submittedName>
    <submittedName>
        <fullName evidence="6">Trypsin</fullName>
    </submittedName>
</protein>
<dbReference type="InterPro" id="IPR050430">
    <property type="entry name" value="Peptidase_S1"/>
</dbReference>
<keyword evidence="4" id="KW-0732">Signal</keyword>
<dbReference type="KEGG" id="cku:UL82_08915"/>
<dbReference type="AlphaFoldDB" id="A0A0F6R1L2"/>
<proteinExistence type="inferred from homology"/>
<evidence type="ECO:0000256" key="2">
    <source>
        <dbReference type="ARBA" id="ARBA00023157"/>
    </source>
</evidence>
<dbReference type="PRINTS" id="PR00722">
    <property type="entry name" value="CHYMOTRYPSIN"/>
</dbReference>
<dbReference type="SUPFAM" id="SSF50494">
    <property type="entry name" value="Trypsin-like serine proteases"/>
    <property type="match status" value="1"/>
</dbReference>
<feature type="compositionally biased region" description="Basic and acidic residues" evidence="3">
    <location>
        <begin position="236"/>
        <end position="254"/>
    </location>
</feature>
<keyword evidence="2" id="KW-1015">Disulfide bond</keyword>
<evidence type="ECO:0000313" key="7">
    <source>
        <dbReference type="EMBL" id="VEH06436.1"/>
    </source>
</evidence>
<evidence type="ECO:0000259" key="5">
    <source>
        <dbReference type="PROSITE" id="PS50240"/>
    </source>
</evidence>
<feature type="region of interest" description="Disordered" evidence="3">
    <location>
        <begin position="226"/>
        <end position="273"/>
    </location>
</feature>
<evidence type="ECO:0000313" key="8">
    <source>
        <dbReference type="Proteomes" id="UP000033457"/>
    </source>
</evidence>
<evidence type="ECO:0000256" key="1">
    <source>
        <dbReference type="ARBA" id="ARBA00007664"/>
    </source>
</evidence>
<organism evidence="6 8">
    <name type="scientific">Corynebacterium kutscheri</name>
    <dbReference type="NCBI Taxonomy" id="35755"/>
    <lineage>
        <taxon>Bacteria</taxon>
        <taxon>Bacillati</taxon>
        <taxon>Actinomycetota</taxon>
        <taxon>Actinomycetes</taxon>
        <taxon>Mycobacteriales</taxon>
        <taxon>Corynebacteriaceae</taxon>
        <taxon>Corynebacterium</taxon>
    </lineage>
</organism>
<evidence type="ECO:0000313" key="6">
    <source>
        <dbReference type="EMBL" id="AKE41930.1"/>
    </source>
</evidence>
<evidence type="ECO:0000313" key="9">
    <source>
        <dbReference type="Proteomes" id="UP000271380"/>
    </source>
</evidence>
<dbReference type="Gene3D" id="2.40.10.10">
    <property type="entry name" value="Trypsin-like serine proteases"/>
    <property type="match status" value="1"/>
</dbReference>
<evidence type="ECO:0000256" key="4">
    <source>
        <dbReference type="SAM" id="SignalP"/>
    </source>
</evidence>
<dbReference type="PANTHER" id="PTHR24276:SF98">
    <property type="entry name" value="FI18310P1-RELATED"/>
    <property type="match status" value="1"/>
</dbReference>
<dbReference type="Proteomes" id="UP000271380">
    <property type="component" value="Chromosome"/>
</dbReference>
<keyword evidence="8" id="KW-1185">Reference proteome</keyword>
<dbReference type="EMBL" id="LR134377">
    <property type="protein sequence ID" value="VEH06436.1"/>
    <property type="molecule type" value="Genomic_DNA"/>
</dbReference>
<reference evidence="7 9" key="2">
    <citation type="submission" date="2018-12" db="EMBL/GenBank/DDBJ databases">
        <authorList>
            <consortium name="Pathogen Informatics"/>
        </authorList>
    </citation>
    <scope>NUCLEOTIDE SEQUENCE [LARGE SCALE GENOMIC DNA]</scope>
    <source>
        <strain evidence="7 9">NCTC949</strain>
    </source>
</reference>
<accession>A0A0F6R1L2</accession>
<feature type="domain" description="Peptidase S1" evidence="5">
    <location>
        <begin position="24"/>
        <end position="223"/>
    </location>
</feature>
<gene>
    <name evidence="7" type="ORF">NCTC949_01121</name>
    <name evidence="6" type="ORF">UL82_08915</name>
</gene>
<evidence type="ECO:0000256" key="3">
    <source>
        <dbReference type="SAM" id="MobiDB-lite"/>
    </source>
</evidence>
<comment type="similarity">
    <text evidence="1">Belongs to the peptidase S1 family.</text>
</comment>
<dbReference type="Proteomes" id="UP000033457">
    <property type="component" value="Chromosome"/>
</dbReference>
<dbReference type="OrthoDB" id="9815928at2"/>
<dbReference type="InterPro" id="IPR001314">
    <property type="entry name" value="Peptidase_S1A"/>
</dbReference>
<dbReference type="InterPro" id="IPR001254">
    <property type="entry name" value="Trypsin_dom"/>
</dbReference>
<dbReference type="GO" id="GO:0004252">
    <property type="term" value="F:serine-type endopeptidase activity"/>
    <property type="evidence" value="ECO:0007669"/>
    <property type="project" value="InterPro"/>
</dbReference>
<dbReference type="InterPro" id="IPR043504">
    <property type="entry name" value="Peptidase_S1_PA_chymotrypsin"/>
</dbReference>
<dbReference type="GO" id="GO:0006508">
    <property type="term" value="P:proteolysis"/>
    <property type="evidence" value="ECO:0007669"/>
    <property type="project" value="UniProtKB-KW"/>
</dbReference>
<reference evidence="6 8" key="1">
    <citation type="journal article" date="2015" name="Genome Announc.">
        <title>Complete Genome Sequence of Corynebacterium kutscheri DSM 20755, a Corynebacterial Type Strain with Remarkably Low G+C Content of Chromosomal DNA.</title>
        <authorList>
            <person name="Ruckert C."/>
            <person name="Albersmeier A."/>
            <person name="Winkler A."/>
            <person name="Tauch A."/>
        </authorList>
    </citation>
    <scope>NUCLEOTIDE SEQUENCE [LARGE SCALE GENOMIC DNA]</scope>
    <source>
        <strain evidence="6 8">DSM 20755</strain>
    </source>
</reference>
<dbReference type="InterPro" id="IPR009003">
    <property type="entry name" value="Peptidase_S1_PA"/>
</dbReference>
<sequence>MRKTLAAIGATLMCLVTPATSQALVNGSEVQDGDSNAAAVVQISACTGAVVAPQWVLTARHCVEVQNLRRSVYTGIDRAQRKDPSLKYISDYALLAPTGDVALAHVTTPLNVANIPAIRRRKADFGTEGTVYGWGNGTGLKLASAQVDIGKYAWGLGGPREQEGSFFGYHRSGTRNGRGDSGGPLFVDGEIAGVTSASYLRGNGAVSFASLHGLYEWIENTIGEDSVWNPPLYPQPREDGAQEPRQEAGGDNRLQEPQVSRPAYSGGLGSLSS</sequence>
<dbReference type="SMART" id="SM00020">
    <property type="entry name" value="Tryp_SPc"/>
    <property type="match status" value="1"/>
</dbReference>
<dbReference type="PANTHER" id="PTHR24276">
    <property type="entry name" value="POLYSERASE-RELATED"/>
    <property type="match status" value="1"/>
</dbReference>
<feature type="chain" id="PRO_5043119945" evidence="4">
    <location>
        <begin position="24"/>
        <end position="273"/>
    </location>
</feature>
<dbReference type="EMBL" id="CP011312">
    <property type="protein sequence ID" value="AKE41930.1"/>
    <property type="molecule type" value="Genomic_DNA"/>
</dbReference>
<dbReference type="HOGENOM" id="CLU_076005_0_0_11"/>
<dbReference type="PROSITE" id="PS50240">
    <property type="entry name" value="TRYPSIN_DOM"/>
    <property type="match status" value="1"/>
</dbReference>
<keyword evidence="7" id="KW-0378">Hydrolase</keyword>
<name>A0A0F6R1L2_9CORY</name>